<dbReference type="AlphaFoldDB" id="A0A0D5NKG1"/>
<evidence type="ECO:0000313" key="11">
    <source>
        <dbReference type="EMBL" id="AJY75605.1"/>
    </source>
</evidence>
<evidence type="ECO:0008006" key="13">
    <source>
        <dbReference type="Google" id="ProtNLM"/>
    </source>
</evidence>
<dbReference type="RefSeq" id="WP_045671033.1">
    <property type="nucleotide sequence ID" value="NZ_CP011058.1"/>
</dbReference>
<proteinExistence type="predicted"/>
<keyword evidence="2" id="KW-0963">Cytoplasm</keyword>
<evidence type="ECO:0000256" key="4">
    <source>
        <dbReference type="ARBA" id="ARBA00023012"/>
    </source>
</evidence>
<dbReference type="Gene3D" id="3.40.50.2300">
    <property type="match status" value="1"/>
</dbReference>
<dbReference type="InterPro" id="IPR001789">
    <property type="entry name" value="Sig_transdc_resp-reg_receiver"/>
</dbReference>
<dbReference type="Pfam" id="PF17853">
    <property type="entry name" value="GGDEF_2"/>
    <property type="match status" value="1"/>
</dbReference>
<keyword evidence="6" id="KW-0238">DNA-binding</keyword>
<dbReference type="GO" id="GO:0000160">
    <property type="term" value="P:phosphorelay signal transduction system"/>
    <property type="evidence" value="ECO:0007669"/>
    <property type="project" value="UniProtKB-KW"/>
</dbReference>
<dbReference type="PROSITE" id="PS01124">
    <property type="entry name" value="HTH_ARAC_FAMILY_2"/>
    <property type="match status" value="1"/>
</dbReference>
<dbReference type="PATRIC" id="fig|1126833.4.peg.3259"/>
<evidence type="ECO:0000259" key="9">
    <source>
        <dbReference type="PROSITE" id="PS01124"/>
    </source>
</evidence>
<dbReference type="CDD" id="cd17536">
    <property type="entry name" value="REC_YesN-like"/>
    <property type="match status" value="1"/>
</dbReference>
<dbReference type="PANTHER" id="PTHR42713">
    <property type="entry name" value="HISTIDINE KINASE-RELATED"/>
    <property type="match status" value="1"/>
</dbReference>
<dbReference type="KEGG" id="pbj:VN24_14870"/>
<dbReference type="Gene3D" id="1.10.10.60">
    <property type="entry name" value="Homeodomain-like"/>
    <property type="match status" value="2"/>
</dbReference>
<dbReference type="Pfam" id="PF12833">
    <property type="entry name" value="HTH_18"/>
    <property type="match status" value="1"/>
</dbReference>
<feature type="domain" description="Response regulatory" evidence="10">
    <location>
        <begin position="2"/>
        <end position="119"/>
    </location>
</feature>
<dbReference type="HOGENOM" id="CLU_000445_5_0_9"/>
<dbReference type="SMART" id="SM00342">
    <property type="entry name" value="HTH_ARAC"/>
    <property type="match status" value="1"/>
</dbReference>
<reference evidence="11 12" key="1">
    <citation type="journal article" date="2015" name="J. Biotechnol.">
        <title>Complete genome sequence of Paenibacillus beijingensis 7188(T) (=DSM 24997(T)), a novel rhizobacterium from jujube garden soil.</title>
        <authorList>
            <person name="Kwak Y."/>
            <person name="Shin J.H."/>
        </authorList>
    </citation>
    <scope>NUCLEOTIDE SEQUENCE [LARGE SCALE GENOMIC DNA]</scope>
    <source>
        <strain evidence="11 12">DSM 24997</strain>
    </source>
</reference>
<dbReference type="Pfam" id="PF00072">
    <property type="entry name" value="Response_reg"/>
    <property type="match status" value="1"/>
</dbReference>
<dbReference type="InterPro" id="IPR051552">
    <property type="entry name" value="HptR"/>
</dbReference>
<evidence type="ECO:0000256" key="3">
    <source>
        <dbReference type="ARBA" id="ARBA00022553"/>
    </source>
</evidence>
<evidence type="ECO:0000256" key="7">
    <source>
        <dbReference type="ARBA" id="ARBA00023163"/>
    </source>
</evidence>
<dbReference type="EMBL" id="CP011058">
    <property type="protein sequence ID" value="AJY75605.1"/>
    <property type="molecule type" value="Genomic_DNA"/>
</dbReference>
<dbReference type="STRING" id="1126833.VN24_14870"/>
<protein>
    <recommendedName>
        <fullName evidence="13">AraC family transcriptional regulator</fullName>
    </recommendedName>
</protein>
<evidence type="ECO:0000256" key="2">
    <source>
        <dbReference type="ARBA" id="ARBA00022490"/>
    </source>
</evidence>
<sequence>MKLLIMDDEPLMRQGIIKKLEKLSLPVHSIAEAGNGLEGLRKLPEIKPDIVITDIRMPEMNGLDFIHNAKKFDEKLQFIIVSGYEEFEFAKRGIQYGVVDYLLKPVENEELESSLIRIMAKIEKDRRYSKLYDELWHLQKRTDETLREQLLTKFIQPGCESATLEKDEKLTSMQAFCREFVVVLFEIVLPPLPYRSFLKGDEDLLRFAISNAISQMMESSSREGMLFHHAIYDNELVHVLGDCQQIDLAVMKQELNEVMAGINLYLKLDVTIGFGLPVKQISRIHQSYQHAKMALREKIIHGRNKVYLSASAAGIRGNSSSIIAEEDERFLFRQLNDCNAASVAGWLNRRILAIVREEEASFNHLESFCVELHLLYRKYLLLQTKMPEWIIGEIDDMLSWLHNIENWMEIESKLSAISNTMIEHLNRLRHSSEPNIMDEVKRYIDANLHEPLSLQLIAERFFIHPNYFSRRFKERFKMSFVNYMTGERIRKAEQLLKETGLQIQEIAVIVGIPDAAYFSSVFRKATGTTPVQYRMQPNPK</sequence>
<comment type="subcellular location">
    <subcellularLocation>
        <location evidence="1">Cytoplasm</location>
    </subcellularLocation>
</comment>
<evidence type="ECO:0000313" key="12">
    <source>
        <dbReference type="Proteomes" id="UP000032633"/>
    </source>
</evidence>
<dbReference type="PANTHER" id="PTHR42713:SF3">
    <property type="entry name" value="TRANSCRIPTIONAL REGULATORY PROTEIN HPTR"/>
    <property type="match status" value="1"/>
</dbReference>
<dbReference type="InterPro" id="IPR009057">
    <property type="entry name" value="Homeodomain-like_sf"/>
</dbReference>
<evidence type="ECO:0000256" key="5">
    <source>
        <dbReference type="ARBA" id="ARBA00023015"/>
    </source>
</evidence>
<dbReference type="PROSITE" id="PS50110">
    <property type="entry name" value="RESPONSE_REGULATORY"/>
    <property type="match status" value="1"/>
</dbReference>
<accession>A0A0D5NKG1</accession>
<keyword evidence="7" id="KW-0804">Transcription</keyword>
<evidence type="ECO:0000259" key="10">
    <source>
        <dbReference type="PROSITE" id="PS50110"/>
    </source>
</evidence>
<feature type="modified residue" description="4-aspartylphosphate" evidence="8">
    <location>
        <position position="54"/>
    </location>
</feature>
<name>A0A0D5NKG1_9BACL</name>
<dbReference type="SUPFAM" id="SSF52172">
    <property type="entry name" value="CheY-like"/>
    <property type="match status" value="1"/>
</dbReference>
<keyword evidence="5" id="KW-0805">Transcription regulation</keyword>
<dbReference type="PRINTS" id="PR00032">
    <property type="entry name" value="HTHARAC"/>
</dbReference>
<keyword evidence="12" id="KW-1185">Reference proteome</keyword>
<dbReference type="PROSITE" id="PS00041">
    <property type="entry name" value="HTH_ARAC_FAMILY_1"/>
    <property type="match status" value="1"/>
</dbReference>
<organism evidence="11 12">
    <name type="scientific">Paenibacillus beijingensis</name>
    <dbReference type="NCBI Taxonomy" id="1126833"/>
    <lineage>
        <taxon>Bacteria</taxon>
        <taxon>Bacillati</taxon>
        <taxon>Bacillota</taxon>
        <taxon>Bacilli</taxon>
        <taxon>Bacillales</taxon>
        <taxon>Paenibacillaceae</taxon>
        <taxon>Paenibacillus</taxon>
    </lineage>
</organism>
<dbReference type="InterPro" id="IPR020449">
    <property type="entry name" value="Tscrpt_reg_AraC-type_HTH"/>
</dbReference>
<keyword evidence="3 8" id="KW-0597">Phosphoprotein</keyword>
<dbReference type="InterPro" id="IPR018060">
    <property type="entry name" value="HTH_AraC"/>
</dbReference>
<gene>
    <name evidence="11" type="ORF">VN24_14870</name>
</gene>
<reference evidence="12" key="2">
    <citation type="submission" date="2015-03" db="EMBL/GenBank/DDBJ databases">
        <title>Genome sequence of Paenibacillus beijingensis strain DSM 24997T.</title>
        <authorList>
            <person name="Kwak Y."/>
            <person name="Shin J.-H."/>
        </authorList>
    </citation>
    <scope>NUCLEOTIDE SEQUENCE [LARGE SCALE GENOMIC DNA]</scope>
    <source>
        <strain evidence="12">DSM 24997</strain>
    </source>
</reference>
<keyword evidence="4" id="KW-0902">Two-component regulatory system</keyword>
<dbReference type="InterPro" id="IPR018062">
    <property type="entry name" value="HTH_AraC-typ_CS"/>
</dbReference>
<evidence type="ECO:0000256" key="1">
    <source>
        <dbReference type="ARBA" id="ARBA00004496"/>
    </source>
</evidence>
<dbReference type="OrthoDB" id="342399at2"/>
<dbReference type="SUPFAM" id="SSF46689">
    <property type="entry name" value="Homeodomain-like"/>
    <property type="match status" value="2"/>
</dbReference>
<dbReference type="InterPro" id="IPR041522">
    <property type="entry name" value="CdaR_GGDEF"/>
</dbReference>
<dbReference type="Proteomes" id="UP000032633">
    <property type="component" value="Chromosome"/>
</dbReference>
<evidence type="ECO:0000256" key="6">
    <source>
        <dbReference type="ARBA" id="ARBA00023125"/>
    </source>
</evidence>
<dbReference type="InterPro" id="IPR011006">
    <property type="entry name" value="CheY-like_superfamily"/>
</dbReference>
<dbReference type="SMART" id="SM00448">
    <property type="entry name" value="REC"/>
    <property type="match status" value="1"/>
</dbReference>
<dbReference type="GO" id="GO:0043565">
    <property type="term" value="F:sequence-specific DNA binding"/>
    <property type="evidence" value="ECO:0007669"/>
    <property type="project" value="InterPro"/>
</dbReference>
<evidence type="ECO:0000256" key="8">
    <source>
        <dbReference type="PROSITE-ProRule" id="PRU00169"/>
    </source>
</evidence>
<dbReference type="GO" id="GO:0005737">
    <property type="term" value="C:cytoplasm"/>
    <property type="evidence" value="ECO:0007669"/>
    <property type="project" value="UniProtKB-SubCell"/>
</dbReference>
<feature type="domain" description="HTH araC/xylS-type" evidence="9">
    <location>
        <begin position="438"/>
        <end position="536"/>
    </location>
</feature>
<dbReference type="GO" id="GO:0003700">
    <property type="term" value="F:DNA-binding transcription factor activity"/>
    <property type="evidence" value="ECO:0007669"/>
    <property type="project" value="InterPro"/>
</dbReference>